<accession>A0A4V2SBE7</accession>
<name>A0A4V2SBE7_9FIRM</name>
<dbReference type="EMBL" id="SLWV01000009">
    <property type="protein sequence ID" value="TCO75210.1"/>
    <property type="molecule type" value="Genomic_DNA"/>
</dbReference>
<reference evidence="2 3" key="1">
    <citation type="submission" date="2019-03" db="EMBL/GenBank/DDBJ databases">
        <title>Genomic Encyclopedia of Type Strains, Phase IV (KMG-IV): sequencing the most valuable type-strain genomes for metagenomic binning, comparative biology and taxonomic classification.</title>
        <authorList>
            <person name="Goeker M."/>
        </authorList>
    </citation>
    <scope>NUCLEOTIDE SEQUENCE [LARGE SCALE GENOMIC DNA]</scope>
    <source>
        <strain evidence="2 3">DSM 102940</strain>
    </source>
</reference>
<keyword evidence="1" id="KW-1133">Transmembrane helix</keyword>
<gene>
    <name evidence="2" type="ORF">EV214_10945</name>
</gene>
<keyword evidence="3" id="KW-1185">Reference proteome</keyword>
<protein>
    <submittedName>
        <fullName evidence="2">Uncharacterized protein</fullName>
    </submittedName>
</protein>
<evidence type="ECO:0000313" key="2">
    <source>
        <dbReference type="EMBL" id="TCO75210.1"/>
    </source>
</evidence>
<comment type="caution">
    <text evidence="2">The sequence shown here is derived from an EMBL/GenBank/DDBJ whole genome shotgun (WGS) entry which is preliminary data.</text>
</comment>
<evidence type="ECO:0000313" key="3">
    <source>
        <dbReference type="Proteomes" id="UP000294919"/>
    </source>
</evidence>
<dbReference type="Proteomes" id="UP000294919">
    <property type="component" value="Unassembled WGS sequence"/>
</dbReference>
<organism evidence="2 3">
    <name type="scientific">Marinisporobacter balticus</name>
    <dbReference type="NCBI Taxonomy" id="2018667"/>
    <lineage>
        <taxon>Bacteria</taxon>
        <taxon>Bacillati</taxon>
        <taxon>Bacillota</taxon>
        <taxon>Clostridia</taxon>
        <taxon>Peptostreptococcales</taxon>
        <taxon>Thermotaleaceae</taxon>
        <taxon>Marinisporobacter</taxon>
    </lineage>
</organism>
<dbReference type="AlphaFoldDB" id="A0A4V2SBE7"/>
<keyword evidence="1" id="KW-0812">Transmembrane</keyword>
<evidence type="ECO:0000256" key="1">
    <source>
        <dbReference type="SAM" id="Phobius"/>
    </source>
</evidence>
<sequence>MINMAGFVVKVVLFAVTITFLLAWGYIKQQRKTEELFNQLYRKCEEKIIKELSNGEVFTSKEVEKIIHGTKASLFWSKNKLQVTDSKIVMKHLLTDLLNKGLIVEVSKSNPKKYKLK</sequence>
<keyword evidence="1" id="KW-0472">Membrane</keyword>
<feature type="transmembrane region" description="Helical" evidence="1">
    <location>
        <begin position="6"/>
        <end position="27"/>
    </location>
</feature>
<proteinExistence type="predicted"/>